<evidence type="ECO:0000313" key="4">
    <source>
        <dbReference type="Proteomes" id="UP000030907"/>
    </source>
</evidence>
<keyword evidence="1" id="KW-0328">Glycosyltransferase</keyword>
<dbReference type="PANTHER" id="PTHR34136">
    <property type="match status" value="1"/>
</dbReference>
<dbReference type="STRING" id="1515612.SKP52_11595"/>
<dbReference type="RefSeq" id="WP_052208144.1">
    <property type="nucleotide sequence ID" value="NZ_CP009122.1"/>
</dbReference>
<evidence type="ECO:0000313" key="3">
    <source>
        <dbReference type="EMBL" id="AJA09216.1"/>
    </source>
</evidence>
<keyword evidence="2 3" id="KW-0808">Transferase</keyword>
<dbReference type="NCBIfam" id="TIGR00696">
    <property type="entry name" value="wecG_tagA_cpsF"/>
    <property type="match status" value="1"/>
</dbReference>
<dbReference type="OrthoDB" id="9771846at2"/>
<name>A0A0A7PGL3_9SPHN</name>
<evidence type="ECO:0000256" key="1">
    <source>
        <dbReference type="ARBA" id="ARBA00022676"/>
    </source>
</evidence>
<dbReference type="CDD" id="cd06533">
    <property type="entry name" value="Glyco_transf_WecG_TagA"/>
    <property type="match status" value="1"/>
</dbReference>
<evidence type="ECO:0000256" key="2">
    <source>
        <dbReference type="ARBA" id="ARBA00022679"/>
    </source>
</evidence>
<protein>
    <submittedName>
        <fullName evidence="3">WecB/TagA/CpsF family glycosyl transferase</fullName>
    </submittedName>
</protein>
<dbReference type="KEGG" id="sphk:SKP52_11595"/>
<accession>A0A0A7PGL3</accession>
<dbReference type="GO" id="GO:0016758">
    <property type="term" value="F:hexosyltransferase activity"/>
    <property type="evidence" value="ECO:0007669"/>
    <property type="project" value="TreeGrafter"/>
</dbReference>
<dbReference type="PANTHER" id="PTHR34136:SF1">
    <property type="entry name" value="UDP-N-ACETYL-D-MANNOSAMINURONIC ACID TRANSFERASE"/>
    <property type="match status" value="1"/>
</dbReference>
<gene>
    <name evidence="3" type="ORF">SKP52_11595</name>
</gene>
<dbReference type="EMBL" id="CP009122">
    <property type="protein sequence ID" value="AJA09216.1"/>
    <property type="molecule type" value="Genomic_DNA"/>
</dbReference>
<keyword evidence="4" id="KW-1185">Reference proteome</keyword>
<dbReference type="InterPro" id="IPR004629">
    <property type="entry name" value="WecG_TagA_CpsF"/>
</dbReference>
<sequence>MGRSEFLDVGFDRLDAAGAAARIVALAKKPRFTYVVTPNVDHVVRLHRSDDPILAMSYDNAALSLCDSRILAGLAFLSGMKLQVVTGSDLTCDLITSSLKRGKLLVIGGNTDLHRALEAAYPRFDWHFYEPPMGVRHDAQARAAIAEVVEATCADVTFFAIGAPQSEIVCAEILLRGRARGVALCIGASLEFLTRAKVRAPRWMQRRGLEWLFRLLSEPRRLWRRYLLDGPRIFVIWQRWRHLNFVRLRASSGSSASGFE</sequence>
<reference evidence="3 4" key="1">
    <citation type="journal article" date="2015" name="Int. J. Syst. Evol. Microbiol.">
        <title>Description of Sphingopyxis fribergensis sp. nov. - a soil bacterium with the ability to degrade styrene and phenylacetic acid.</title>
        <authorList>
            <person name="Oelschlagel M."/>
            <person name="Ruckert C."/>
            <person name="Kalinowski J."/>
            <person name="Schmidt G."/>
            <person name="Schlomann M."/>
            <person name="Tischler D."/>
        </authorList>
    </citation>
    <scope>NUCLEOTIDE SEQUENCE [LARGE SCALE GENOMIC DNA]</scope>
    <source>
        <strain evidence="3 4">Kp5.2</strain>
    </source>
</reference>
<dbReference type="Pfam" id="PF03808">
    <property type="entry name" value="Glyco_tran_WecG"/>
    <property type="match status" value="1"/>
</dbReference>
<dbReference type="AlphaFoldDB" id="A0A0A7PGL3"/>
<dbReference type="Proteomes" id="UP000030907">
    <property type="component" value="Chromosome"/>
</dbReference>
<organism evidence="3 4">
    <name type="scientific">Sphingopyxis fribergensis</name>
    <dbReference type="NCBI Taxonomy" id="1515612"/>
    <lineage>
        <taxon>Bacteria</taxon>
        <taxon>Pseudomonadati</taxon>
        <taxon>Pseudomonadota</taxon>
        <taxon>Alphaproteobacteria</taxon>
        <taxon>Sphingomonadales</taxon>
        <taxon>Sphingomonadaceae</taxon>
        <taxon>Sphingopyxis</taxon>
    </lineage>
</organism>
<proteinExistence type="predicted"/>
<dbReference type="HOGENOM" id="CLU_063203_0_1_5"/>